<protein>
    <submittedName>
        <fullName evidence="1">Flavoprotein</fullName>
    </submittedName>
</protein>
<name>A0A832I091_UNCEI</name>
<accession>A0A832I091</accession>
<comment type="caution">
    <text evidence="1">The sequence shown here is derived from an EMBL/GenBank/DDBJ whole genome shotgun (WGS) entry which is preliminary data.</text>
</comment>
<proteinExistence type="predicted"/>
<dbReference type="PRINTS" id="PR00368">
    <property type="entry name" value="FADPNR"/>
</dbReference>
<dbReference type="SUPFAM" id="SSF51905">
    <property type="entry name" value="FAD/NAD(P)-binding domain"/>
    <property type="match status" value="2"/>
</dbReference>
<dbReference type="InterPro" id="IPR036188">
    <property type="entry name" value="FAD/NAD-bd_sf"/>
</dbReference>
<reference evidence="1" key="1">
    <citation type="journal article" date="2020" name="mSystems">
        <title>Genome- and Community-Level Interaction Insights into Carbon Utilization and Element Cycling Functions of Hydrothermarchaeota in Hydrothermal Sediment.</title>
        <authorList>
            <person name="Zhou Z."/>
            <person name="Liu Y."/>
            <person name="Xu W."/>
            <person name="Pan J."/>
            <person name="Luo Z.H."/>
            <person name="Li M."/>
        </authorList>
    </citation>
    <scope>NUCLEOTIDE SEQUENCE [LARGE SCALE GENOMIC DNA]</scope>
    <source>
        <strain evidence="1">SpSt-381</strain>
    </source>
</reference>
<dbReference type="AlphaFoldDB" id="A0A832I091"/>
<gene>
    <name evidence="1" type="ORF">ENR23_02590</name>
</gene>
<organism evidence="1">
    <name type="scientific">Eiseniibacteriota bacterium</name>
    <dbReference type="NCBI Taxonomy" id="2212470"/>
    <lineage>
        <taxon>Bacteria</taxon>
        <taxon>Candidatus Eiseniibacteriota</taxon>
    </lineage>
</organism>
<dbReference type="PRINTS" id="PR00411">
    <property type="entry name" value="PNDRDTASEI"/>
</dbReference>
<sequence length="415" mass="43986">MSLPARNTLAIIGAGPIGLETALAALDRGFDVHVFEQGEVGSHPLAWGHVRMFTPWRMNVGPASRAHLERAGWTPPDPEALPTGRELAERLLAPLAALPELAGRVHTHAQVTHVSRRGALKGDLVGDPARREHPFRLLVRDQGGRENFLHAFAVVDASGTYHRPNRAGDGGIPARQELYLAPQMEYHIPDVLGLARAQYAGRRTLVIGGGASAATTACDLARLAAEAPGTTVAWATRAPAAALYAEAPDDPLPARRALWAEARALVAGANPAVAHIGGAVVEGFEYNSATHRYRTTLRVGEELRVEESDRVVVNTGFGPDTTITRELQVHECYASLGPMKLSAALLAAQGGLAGDCARVPAPGPETLRHPEPAFFMVGARSYARYNTFLLATGFRQAADVVAMLAAELGAAAGAR</sequence>
<dbReference type="Gene3D" id="3.50.50.60">
    <property type="entry name" value="FAD/NAD(P)-binding domain"/>
    <property type="match status" value="1"/>
</dbReference>
<evidence type="ECO:0000313" key="1">
    <source>
        <dbReference type="EMBL" id="HGZ42309.1"/>
    </source>
</evidence>
<dbReference type="EMBL" id="DSQF01000004">
    <property type="protein sequence ID" value="HGZ42309.1"/>
    <property type="molecule type" value="Genomic_DNA"/>
</dbReference>